<comment type="caution">
    <text evidence="2">The sequence shown here is derived from an EMBL/GenBank/DDBJ whole genome shotgun (WGS) entry which is preliminary data.</text>
</comment>
<gene>
    <name evidence="2" type="ORF">NDU88_008837</name>
</gene>
<protein>
    <submittedName>
        <fullName evidence="2">Uncharacterized protein</fullName>
    </submittedName>
</protein>
<organism evidence="2 3">
    <name type="scientific">Pleurodeles waltl</name>
    <name type="common">Iberian ribbed newt</name>
    <dbReference type="NCBI Taxonomy" id="8319"/>
    <lineage>
        <taxon>Eukaryota</taxon>
        <taxon>Metazoa</taxon>
        <taxon>Chordata</taxon>
        <taxon>Craniata</taxon>
        <taxon>Vertebrata</taxon>
        <taxon>Euteleostomi</taxon>
        <taxon>Amphibia</taxon>
        <taxon>Batrachia</taxon>
        <taxon>Caudata</taxon>
        <taxon>Salamandroidea</taxon>
        <taxon>Salamandridae</taxon>
        <taxon>Pleurodelinae</taxon>
        <taxon>Pleurodeles</taxon>
    </lineage>
</organism>
<evidence type="ECO:0000313" key="2">
    <source>
        <dbReference type="EMBL" id="KAJ1130485.1"/>
    </source>
</evidence>
<feature type="region of interest" description="Disordered" evidence="1">
    <location>
        <begin position="1"/>
        <end position="146"/>
    </location>
</feature>
<evidence type="ECO:0000256" key="1">
    <source>
        <dbReference type="SAM" id="MobiDB-lite"/>
    </source>
</evidence>
<reference evidence="2" key="1">
    <citation type="journal article" date="2022" name="bioRxiv">
        <title>Sequencing and chromosome-scale assembly of the giantPleurodeles waltlgenome.</title>
        <authorList>
            <person name="Brown T."/>
            <person name="Elewa A."/>
            <person name="Iarovenko S."/>
            <person name="Subramanian E."/>
            <person name="Araus A.J."/>
            <person name="Petzold A."/>
            <person name="Susuki M."/>
            <person name="Suzuki K.-i.T."/>
            <person name="Hayashi T."/>
            <person name="Toyoda A."/>
            <person name="Oliveira C."/>
            <person name="Osipova E."/>
            <person name="Leigh N.D."/>
            <person name="Simon A."/>
            <person name="Yun M.H."/>
        </authorList>
    </citation>
    <scope>NUCLEOTIDE SEQUENCE</scope>
    <source>
        <strain evidence="2">20211129_DDA</strain>
        <tissue evidence="2">Liver</tissue>
    </source>
</reference>
<keyword evidence="3" id="KW-1185">Reference proteome</keyword>
<dbReference type="AlphaFoldDB" id="A0AAV7PQZ2"/>
<name>A0AAV7PQZ2_PLEWA</name>
<dbReference type="Proteomes" id="UP001066276">
    <property type="component" value="Chromosome 7"/>
</dbReference>
<feature type="compositionally biased region" description="Basic residues" evidence="1">
    <location>
        <begin position="36"/>
        <end position="45"/>
    </location>
</feature>
<dbReference type="EMBL" id="JANPWB010000011">
    <property type="protein sequence ID" value="KAJ1130485.1"/>
    <property type="molecule type" value="Genomic_DNA"/>
</dbReference>
<sequence>MQGRRPPRGSRGVASPTQLPSAPPGLGAVYVDRARRNQGRVRHTVSKCNVSVGAETHQGPQPSPGAPGTHNSARRPERGRPHTRAAHSVLAAARLFTRGRGFQREEGPQASSRAGRPVSVPCSPRVRSAGSAAPPTGPQFSTRALRRNGPGWHVFQEFCRRPLRSEIIRRTPCSEPWPRPPG</sequence>
<accession>A0AAV7PQZ2</accession>
<proteinExistence type="predicted"/>
<evidence type="ECO:0000313" key="3">
    <source>
        <dbReference type="Proteomes" id="UP001066276"/>
    </source>
</evidence>